<dbReference type="EC" id="1.17.4.1" evidence="12"/>
<dbReference type="Pfam" id="PF00317">
    <property type="entry name" value="Ribonuc_red_lgN"/>
    <property type="match status" value="1"/>
</dbReference>
<dbReference type="InterPro" id="IPR002048">
    <property type="entry name" value="EF_hand_dom"/>
</dbReference>
<comment type="catalytic activity">
    <reaction evidence="10 12">
        <text>a 2'-deoxyribonucleoside 5'-diphosphate + [thioredoxin]-disulfide + H2O = a ribonucleoside 5'-diphosphate + [thioredoxin]-dithiol</text>
        <dbReference type="Rhea" id="RHEA:23252"/>
        <dbReference type="Rhea" id="RHEA-COMP:10698"/>
        <dbReference type="Rhea" id="RHEA-COMP:10700"/>
        <dbReference type="ChEBI" id="CHEBI:15377"/>
        <dbReference type="ChEBI" id="CHEBI:29950"/>
        <dbReference type="ChEBI" id="CHEBI:50058"/>
        <dbReference type="ChEBI" id="CHEBI:57930"/>
        <dbReference type="ChEBI" id="CHEBI:73316"/>
        <dbReference type="EC" id="1.17.4.1"/>
    </reaction>
</comment>
<dbReference type="Pfam" id="PF02867">
    <property type="entry name" value="Ribonuc_red_lgC"/>
    <property type="match status" value="1"/>
</dbReference>
<dbReference type="EMBL" id="NEXN01000062">
    <property type="protein sequence ID" value="PSO03954.1"/>
    <property type="molecule type" value="Genomic_DNA"/>
</dbReference>
<evidence type="ECO:0000256" key="9">
    <source>
        <dbReference type="ARBA" id="ARBA00023285"/>
    </source>
</evidence>
<evidence type="ECO:0000256" key="3">
    <source>
        <dbReference type="ARBA" id="ARBA00022628"/>
    </source>
</evidence>
<keyword evidence="3 12" id="KW-0846">Cobalamin</keyword>
<keyword evidence="8" id="KW-1015">Disulfide bond</keyword>
<dbReference type="SUPFAM" id="SSF51998">
    <property type="entry name" value="PFL-like glycyl radical enzymes"/>
    <property type="match status" value="1"/>
</dbReference>
<dbReference type="PROSITE" id="PS50222">
    <property type="entry name" value="EF_HAND_2"/>
    <property type="match status" value="1"/>
</dbReference>
<evidence type="ECO:0000259" key="14">
    <source>
        <dbReference type="PROSITE" id="PS51161"/>
    </source>
</evidence>
<evidence type="ECO:0000256" key="1">
    <source>
        <dbReference type="ARBA" id="ARBA00001922"/>
    </source>
</evidence>
<dbReference type="GO" id="GO:0071897">
    <property type="term" value="P:DNA biosynthetic process"/>
    <property type="evidence" value="ECO:0007669"/>
    <property type="project" value="UniProtKB-KW"/>
</dbReference>
<dbReference type="InterPro" id="IPR050862">
    <property type="entry name" value="RdRp_reductase_class-2"/>
</dbReference>
<keyword evidence="6 12" id="KW-0560">Oxidoreductase</keyword>
<evidence type="ECO:0000256" key="6">
    <source>
        <dbReference type="ARBA" id="ARBA00023002"/>
    </source>
</evidence>
<dbReference type="GO" id="GO:0009263">
    <property type="term" value="P:deoxyribonucleotide biosynthetic process"/>
    <property type="evidence" value="ECO:0007669"/>
    <property type="project" value="UniProtKB-KW"/>
</dbReference>
<evidence type="ECO:0000256" key="12">
    <source>
        <dbReference type="RuleBase" id="RU364064"/>
    </source>
</evidence>
<evidence type="ECO:0000256" key="8">
    <source>
        <dbReference type="ARBA" id="ARBA00023157"/>
    </source>
</evidence>
<evidence type="ECO:0000313" key="16">
    <source>
        <dbReference type="Proteomes" id="UP000240582"/>
    </source>
</evidence>
<keyword evidence="7" id="KW-0215">Deoxyribonucleotide synthesis</keyword>
<protein>
    <recommendedName>
        <fullName evidence="12">Vitamin B12-dependent ribonucleotide reductase</fullName>
        <ecNumber evidence="12">1.17.4.1</ecNumber>
    </recommendedName>
</protein>
<organism evidence="15 16">
    <name type="scientific">Candidatus Marsarchaeota G2 archaeon ECH_B_SAG-G06</name>
    <dbReference type="NCBI Taxonomy" id="1978166"/>
    <lineage>
        <taxon>Archaea</taxon>
        <taxon>Candidatus Marsarchaeota</taxon>
        <taxon>Candidatus Marsarchaeota group 2</taxon>
    </lineage>
</organism>
<feature type="domain" description="EF-hand" evidence="13">
    <location>
        <begin position="194"/>
        <end position="229"/>
    </location>
</feature>
<keyword evidence="9 12" id="KW-0170">Cobalt</keyword>
<dbReference type="InterPro" id="IPR005144">
    <property type="entry name" value="ATP-cone_dom"/>
</dbReference>
<comment type="caution">
    <text evidence="15">The sequence shown here is derived from an EMBL/GenBank/DDBJ whole genome shotgun (WGS) entry which is preliminary data.</text>
</comment>
<dbReference type="PANTHER" id="PTHR43371">
    <property type="entry name" value="VITAMIN B12-DEPENDENT RIBONUCLEOTIDE REDUCTASE"/>
    <property type="match status" value="1"/>
</dbReference>
<name>A0A2R6BZA7_9ARCH</name>
<dbReference type="GO" id="GO:0004748">
    <property type="term" value="F:ribonucleoside-diphosphate reductase activity, thioredoxin disulfide as acceptor"/>
    <property type="evidence" value="ECO:0007669"/>
    <property type="project" value="UniProtKB-EC"/>
</dbReference>
<evidence type="ECO:0000313" key="15">
    <source>
        <dbReference type="EMBL" id="PSO03954.1"/>
    </source>
</evidence>
<comment type="similarity">
    <text evidence="2 12">Belongs to the ribonucleoside diphosphate reductase class-2 family.</text>
</comment>
<accession>A0A2R6BZA7</accession>
<dbReference type="UniPathway" id="UPA00326"/>
<proteinExistence type="inferred from homology"/>
<keyword evidence="4 11" id="KW-0547">Nucleotide-binding</keyword>
<evidence type="ECO:0000256" key="2">
    <source>
        <dbReference type="ARBA" id="ARBA00007405"/>
    </source>
</evidence>
<dbReference type="AlphaFoldDB" id="A0A2R6BZA7"/>
<dbReference type="PRINTS" id="PR01183">
    <property type="entry name" value="RIBORDTASEM1"/>
</dbReference>
<evidence type="ECO:0000256" key="4">
    <source>
        <dbReference type="ARBA" id="ARBA00022741"/>
    </source>
</evidence>
<evidence type="ECO:0000256" key="7">
    <source>
        <dbReference type="ARBA" id="ARBA00023116"/>
    </source>
</evidence>
<dbReference type="PANTHER" id="PTHR43371:SF1">
    <property type="entry name" value="RIBONUCLEOSIDE-DIPHOSPHATE REDUCTASE"/>
    <property type="match status" value="1"/>
</dbReference>
<evidence type="ECO:0000256" key="5">
    <source>
        <dbReference type="ARBA" id="ARBA00022840"/>
    </source>
</evidence>
<evidence type="ECO:0000256" key="11">
    <source>
        <dbReference type="PROSITE-ProRule" id="PRU00492"/>
    </source>
</evidence>
<dbReference type="SUPFAM" id="SSF48168">
    <property type="entry name" value="R1 subunit of ribonucleotide reductase, N-terminal domain"/>
    <property type="match status" value="2"/>
</dbReference>
<dbReference type="GO" id="GO:0005524">
    <property type="term" value="F:ATP binding"/>
    <property type="evidence" value="ECO:0007669"/>
    <property type="project" value="UniProtKB-UniRule"/>
</dbReference>
<reference evidence="15 16" key="1">
    <citation type="submission" date="2017-04" db="EMBL/GenBank/DDBJ databases">
        <title>Novel microbial lineages endemic to geothermal iron-oxide mats fill important gaps in the evolutionary history of Archaea.</title>
        <authorList>
            <person name="Jay Z.J."/>
            <person name="Beam J.P."/>
            <person name="Dlakic M."/>
            <person name="Rusch D.B."/>
            <person name="Kozubal M.A."/>
            <person name="Inskeep W.P."/>
        </authorList>
    </citation>
    <scope>NUCLEOTIDE SEQUENCE [LARGE SCALE GENOMIC DNA]</scope>
    <source>
        <strain evidence="15">ECH_B_SAG-G06</strain>
    </source>
</reference>
<dbReference type="Proteomes" id="UP000240582">
    <property type="component" value="Unassembled WGS sequence"/>
</dbReference>
<gene>
    <name evidence="15" type="ORF">B9Q12_03330</name>
</gene>
<dbReference type="GO" id="GO:0031419">
    <property type="term" value="F:cobalamin binding"/>
    <property type="evidence" value="ECO:0007669"/>
    <property type="project" value="UniProtKB-KW"/>
</dbReference>
<evidence type="ECO:0000256" key="10">
    <source>
        <dbReference type="ARBA" id="ARBA00047754"/>
    </source>
</evidence>
<dbReference type="CDD" id="cd02888">
    <property type="entry name" value="RNR_II_dimer"/>
    <property type="match status" value="1"/>
</dbReference>
<dbReference type="InterPro" id="IPR013509">
    <property type="entry name" value="RNR_lsu_N"/>
</dbReference>
<dbReference type="InterPro" id="IPR013344">
    <property type="entry name" value="RNR_NrdJ/NrdZ"/>
</dbReference>
<comment type="function">
    <text evidence="12">Catalyzes the reduction of ribonucleotides to deoxyribonucleotides. May function to provide a pool of deoxyribonucleotide precursors for DNA repair during oxygen limitation and/or for immediate growth after restoration of oxygen.</text>
</comment>
<dbReference type="PROSITE" id="PS51161">
    <property type="entry name" value="ATP_CONE"/>
    <property type="match status" value="1"/>
</dbReference>
<dbReference type="FunFam" id="3.20.70.20:FF:000022">
    <property type="entry name" value="Vitamin B12-dependent ribonucleotide reductase"/>
    <property type="match status" value="1"/>
</dbReference>
<dbReference type="InterPro" id="IPR008926">
    <property type="entry name" value="RNR_R1-su_N"/>
</dbReference>
<dbReference type="GO" id="GO:0005509">
    <property type="term" value="F:calcium ion binding"/>
    <property type="evidence" value="ECO:0007669"/>
    <property type="project" value="InterPro"/>
</dbReference>
<dbReference type="Gene3D" id="3.20.70.20">
    <property type="match status" value="1"/>
</dbReference>
<dbReference type="InterPro" id="IPR000788">
    <property type="entry name" value="RNR_lg_C"/>
</dbReference>
<evidence type="ECO:0000259" key="13">
    <source>
        <dbReference type="PROSITE" id="PS50222"/>
    </source>
</evidence>
<sequence length="852" mass="96881">MNLPKYVIKRDGKKVEFDSKKILSAITLAFVATHNTDEHALKKAYTLTLEKISRRFGENGTPHVEEIQDLVEQSLVELNLYEVAKAYVLYRKQREQIREEKKRILGKQLLDEVDKSFSVNALRLLASRYLLKDESGKLIEGPKQLFQRVAALIAIADMLYDEEIYDKSGSQKVWQSYGLKPQKLVYKEMFLNEHHLERMHALYQELNSQGKMKLSWDEFLNWLQNVGFEKHYDDYKKYYELMVEKKFLPNSPTLFNAGTRLGQLSACFVLPIEDSIESIMDAAKQAAIIFKSGGGIGINYSALRPEGDIVASTGGVASGPVSFMRIIDTLTDVIKQGGKRRGANMGILEISHPDIEKFIKAKSQPGRFENFNISVLVTPEFWTHLESNEPWPLINPRDGSKWKEVDAKTLLDEIARMAWETGDPGLVFFDNINRYNPLYEHLGPIKATNPCGEEPLYPYESCNLGSINLYAFVKRTKNGVEFDWDSLKKAVEIATRFLDNVIDVNKYPVFEIERVTKQTRRIGLGLMGLADTLYALNTPYNSEEGFSFMSKVTEFVSYHSLRTSVELAKARGAFPLFEKSDYAKAKLPFEGFYHREWWHEDWEALSIEIAQNGVRNSHTMTVAPTGSISMIAEVSSGLEPQFALVFEKHVTVGKFYYVDPEFERRIEELGLDKQAVIEEVAKNGGSVQGLNLPEDLRRVFVVAYDIPWWDHVRAQYEVQKWVSAAVSKTINMPSWVTPDDVLSAYVFAHRLGLKGITVYRDSSKGEQVLKTPAQRGEGYIAPVSNKTLELLREKGVELKRVKGKVEKRIPIIVTEEEKMVFSRCPVCGSVNLAAQEACTKCLDCGWSTCFIA</sequence>
<dbReference type="NCBIfam" id="TIGR02504">
    <property type="entry name" value="NrdJ_Z"/>
    <property type="match status" value="1"/>
</dbReference>
<dbReference type="Pfam" id="PF03477">
    <property type="entry name" value="ATP-cone"/>
    <property type="match status" value="1"/>
</dbReference>
<keyword evidence="5 11" id="KW-0067">ATP-binding</keyword>
<feature type="domain" description="ATP-cone" evidence="14">
    <location>
        <begin position="5"/>
        <end position="98"/>
    </location>
</feature>
<comment type="cofactor">
    <cofactor evidence="1 12">
        <name>adenosylcob(III)alamin</name>
        <dbReference type="ChEBI" id="CHEBI:18408"/>
    </cofactor>
</comment>
<keyword evidence="12" id="KW-0237">DNA synthesis</keyword>